<dbReference type="InterPro" id="IPR036170">
    <property type="entry name" value="YezG-like_sf"/>
</dbReference>
<comment type="caution">
    <text evidence="1">The sequence shown here is derived from an EMBL/GenBank/DDBJ whole genome shotgun (WGS) entry which is preliminary data.</text>
</comment>
<dbReference type="EMBL" id="ACFC01000003">
    <property type="protein sequence ID" value="EEE08125.1"/>
    <property type="molecule type" value="Genomic_DNA"/>
</dbReference>
<proteinExistence type="predicted"/>
<gene>
    <name evidence="1" type="ORF">BURMUCGD2_2342</name>
</gene>
<accession>B9BNB5</accession>
<dbReference type="AlphaFoldDB" id="B9BNB5"/>
<sequence length="40" mass="4925">MELLVEHRRFFVSQNQPKWKLFILVVDVDKGRFSLELKYD</sequence>
<dbReference type="SUPFAM" id="SSF160424">
    <property type="entry name" value="BH3703-like"/>
    <property type="match status" value="1"/>
</dbReference>
<dbReference type="Proteomes" id="UP000004535">
    <property type="component" value="Unassembled WGS sequence"/>
</dbReference>
<reference evidence="1 2" key="1">
    <citation type="journal article" date="2012" name="J. Bacteriol.">
        <title>Draft Genome Sequence Determination for Cystic Fibrosis and Chronic Granulomatous Disease Burkholderia multivorans Isolates.</title>
        <authorList>
            <person name="Varga J.J."/>
            <person name="Losada L."/>
            <person name="Zelazny A.M."/>
            <person name="Brinkac L."/>
            <person name="Harkins D."/>
            <person name="Radune D."/>
            <person name="Hostetler J."/>
            <person name="Sampaio E.P."/>
            <person name="Ronning C.M."/>
            <person name="Nierman W.C."/>
            <person name="Greenberg D.E."/>
            <person name="Holland S.M."/>
            <person name="Goldberg J.B."/>
        </authorList>
    </citation>
    <scope>NUCLEOTIDE SEQUENCE [LARGE SCALE GENOMIC DNA]</scope>
    <source>
        <strain evidence="1 2">CGD2</strain>
    </source>
</reference>
<name>B9BNB5_9BURK</name>
<evidence type="ECO:0000313" key="2">
    <source>
        <dbReference type="Proteomes" id="UP000004535"/>
    </source>
</evidence>
<protein>
    <submittedName>
        <fullName evidence="1">Uncharacterized protein</fullName>
    </submittedName>
</protein>
<organism evidence="1 2">
    <name type="scientific">Burkholderia multivorans CGD2</name>
    <dbReference type="NCBI Taxonomy" id="513052"/>
    <lineage>
        <taxon>Bacteria</taxon>
        <taxon>Pseudomonadati</taxon>
        <taxon>Pseudomonadota</taxon>
        <taxon>Betaproteobacteria</taxon>
        <taxon>Burkholderiales</taxon>
        <taxon>Burkholderiaceae</taxon>
        <taxon>Burkholderia</taxon>
        <taxon>Burkholderia cepacia complex</taxon>
    </lineage>
</organism>
<evidence type="ECO:0000313" key="1">
    <source>
        <dbReference type="EMBL" id="EEE08125.1"/>
    </source>
</evidence>